<accession>A0A1E5DZP7</accession>
<proteinExistence type="predicted"/>
<dbReference type="STRING" id="1188252.A1QC_11855"/>
<dbReference type="RefSeq" id="WP_017025684.1">
    <property type="nucleotide sequence ID" value="NZ_AJYK02000090.1"/>
</dbReference>
<evidence type="ECO:0000313" key="2">
    <source>
        <dbReference type="Proteomes" id="UP000094070"/>
    </source>
</evidence>
<dbReference type="Proteomes" id="UP000094070">
    <property type="component" value="Unassembled WGS sequence"/>
</dbReference>
<sequence length="174" mass="20334">MQSQVESYINDKNRWLTGQVDVEFPTPQSIDGRDLYLKKQQTKEYVCNEWADLLKPQPWLHEVILVDFHRLTIMFSVLQATQWADDVEAEKLIIEFLTQIILSDEYQLYIGIVDSKPVTALIGKQDTENNVTLFSDIVIAPEFQREKESSDVISDMLRYLIEQEKTTEKVIYSI</sequence>
<keyword evidence="2" id="KW-1185">Reference proteome</keyword>
<protein>
    <recommendedName>
        <fullName evidence="3">Flavodoxin</fullName>
    </recommendedName>
</protein>
<dbReference type="EMBL" id="AJYK02000090">
    <property type="protein sequence ID" value="OEF23485.1"/>
    <property type="molecule type" value="Genomic_DNA"/>
</dbReference>
<dbReference type="OrthoDB" id="5906376at2"/>
<evidence type="ECO:0000313" key="1">
    <source>
        <dbReference type="EMBL" id="OEF23485.1"/>
    </source>
</evidence>
<dbReference type="eggNOG" id="ENOG5031PJR">
    <property type="taxonomic scope" value="Bacteria"/>
</dbReference>
<dbReference type="AlphaFoldDB" id="A0A1E5DZP7"/>
<organism evidence="1 2">
    <name type="scientific">Vibrio rumoiensis 1S-45</name>
    <dbReference type="NCBI Taxonomy" id="1188252"/>
    <lineage>
        <taxon>Bacteria</taxon>
        <taxon>Pseudomonadati</taxon>
        <taxon>Pseudomonadota</taxon>
        <taxon>Gammaproteobacteria</taxon>
        <taxon>Vibrionales</taxon>
        <taxon>Vibrionaceae</taxon>
        <taxon>Vibrio</taxon>
    </lineage>
</organism>
<reference evidence="1 2" key="1">
    <citation type="journal article" date="2012" name="Science">
        <title>Ecological populations of bacteria act as socially cohesive units of antibiotic production and resistance.</title>
        <authorList>
            <person name="Cordero O.X."/>
            <person name="Wildschutte H."/>
            <person name="Kirkup B."/>
            <person name="Proehl S."/>
            <person name="Ngo L."/>
            <person name="Hussain F."/>
            <person name="Le Roux F."/>
            <person name="Mincer T."/>
            <person name="Polz M.F."/>
        </authorList>
    </citation>
    <scope>NUCLEOTIDE SEQUENCE [LARGE SCALE GENOMIC DNA]</scope>
    <source>
        <strain evidence="1 2">1S-45</strain>
    </source>
</reference>
<name>A0A1E5DZP7_9VIBR</name>
<gene>
    <name evidence="1" type="ORF">A1QC_11855</name>
</gene>
<evidence type="ECO:0008006" key="3">
    <source>
        <dbReference type="Google" id="ProtNLM"/>
    </source>
</evidence>
<comment type="caution">
    <text evidence="1">The sequence shown here is derived from an EMBL/GenBank/DDBJ whole genome shotgun (WGS) entry which is preliminary data.</text>
</comment>